<reference evidence="8" key="1">
    <citation type="journal article" date="2021" name="PeerJ">
        <title>Extensive microbial diversity within the chicken gut microbiome revealed by metagenomics and culture.</title>
        <authorList>
            <person name="Gilroy R."/>
            <person name="Ravi A."/>
            <person name="Getino M."/>
            <person name="Pursley I."/>
            <person name="Horton D.L."/>
            <person name="Alikhan N.F."/>
            <person name="Baker D."/>
            <person name="Gharbi K."/>
            <person name="Hall N."/>
            <person name="Watson M."/>
            <person name="Adriaenssens E.M."/>
            <person name="Foster-Nyarko E."/>
            <person name="Jarju S."/>
            <person name="Secka A."/>
            <person name="Antonio M."/>
            <person name="Oren A."/>
            <person name="Chaudhuri R.R."/>
            <person name="La Ragione R."/>
            <person name="Hildebrand F."/>
            <person name="Pallen M.J."/>
        </authorList>
    </citation>
    <scope>NUCLEOTIDE SEQUENCE</scope>
    <source>
        <strain evidence="8">5032</strain>
    </source>
</reference>
<evidence type="ECO:0000313" key="8">
    <source>
        <dbReference type="EMBL" id="HJA77996.1"/>
    </source>
</evidence>
<dbReference type="NCBIfam" id="NF001989">
    <property type="entry name" value="PRK00784.1"/>
    <property type="match status" value="1"/>
</dbReference>
<dbReference type="InterPro" id="IPR004839">
    <property type="entry name" value="Aminotransferase_I/II_large"/>
</dbReference>
<dbReference type="SUPFAM" id="SSF52317">
    <property type="entry name" value="Class I glutamine amidotransferase-like"/>
    <property type="match status" value="1"/>
</dbReference>
<dbReference type="CDD" id="cd05389">
    <property type="entry name" value="CobQ_N"/>
    <property type="match status" value="1"/>
</dbReference>
<comment type="similarity">
    <text evidence="4">Belongs to the CobB/CobQ family. CobQ subfamily.</text>
</comment>
<dbReference type="PROSITE" id="PS51274">
    <property type="entry name" value="GATASE_COBBQ"/>
    <property type="match status" value="1"/>
</dbReference>
<protein>
    <recommendedName>
        <fullName evidence="4">Cobyric acid synthase</fullName>
    </recommendedName>
</protein>
<dbReference type="InterPro" id="IPR033949">
    <property type="entry name" value="CobQ_GATase1"/>
</dbReference>
<comment type="caution">
    <text evidence="8">The sequence shown here is derived from an EMBL/GenBank/DDBJ whole genome shotgun (WGS) entry which is preliminary data.</text>
</comment>
<evidence type="ECO:0000256" key="1">
    <source>
        <dbReference type="ARBA" id="ARBA00004953"/>
    </source>
</evidence>
<proteinExistence type="inferred from homology"/>
<feature type="active site" evidence="4">
    <location>
        <position position="828"/>
    </location>
</feature>
<dbReference type="GO" id="GO:0030170">
    <property type="term" value="F:pyridoxal phosphate binding"/>
    <property type="evidence" value="ECO:0007669"/>
    <property type="project" value="InterPro"/>
</dbReference>
<dbReference type="SUPFAM" id="SSF52540">
    <property type="entry name" value="P-loop containing nucleoside triphosphate hydrolases"/>
    <property type="match status" value="1"/>
</dbReference>
<dbReference type="Gene3D" id="3.40.50.880">
    <property type="match status" value="1"/>
</dbReference>
<comment type="function">
    <text evidence="4">Catalyzes amidations at positions B, D, E, and G on adenosylcobyrinic A,C-diamide. NH(2) groups are provided by glutamine, and one molecule of ATP is hydrogenolyzed for each amidation.</text>
</comment>
<dbReference type="PROSITE" id="PS00105">
    <property type="entry name" value="AA_TRANSFER_CLASS_1"/>
    <property type="match status" value="1"/>
</dbReference>
<dbReference type="Proteomes" id="UP000823821">
    <property type="component" value="Unassembled WGS sequence"/>
</dbReference>
<dbReference type="GO" id="GO:0009236">
    <property type="term" value="P:cobalamin biosynthetic process"/>
    <property type="evidence" value="ECO:0007669"/>
    <property type="project" value="UniProtKB-UniRule"/>
</dbReference>
<dbReference type="AlphaFoldDB" id="A0A9D2HJQ5"/>
<evidence type="ECO:0000256" key="2">
    <source>
        <dbReference type="ARBA" id="ARBA00022573"/>
    </source>
</evidence>
<dbReference type="InterPro" id="IPR015421">
    <property type="entry name" value="PyrdxlP-dep_Trfase_major"/>
</dbReference>
<keyword evidence="2 4" id="KW-0169">Cobalamin biosynthesis</keyword>
<dbReference type="GO" id="GO:0003824">
    <property type="term" value="F:catalytic activity"/>
    <property type="evidence" value="ECO:0007669"/>
    <property type="project" value="InterPro"/>
</dbReference>
<dbReference type="Gene3D" id="3.40.50.300">
    <property type="entry name" value="P-loop containing nucleotide triphosphate hydrolases"/>
    <property type="match status" value="1"/>
</dbReference>
<sequence length="889" mass="95709">MARRSGRDPDDILDFSVNVRPEGPPEFLRSALLAAMNRLDAYPSPHAEEARAAAAARLGLPEDAFLFGNGSNELFHALCRACRRLGRTTVLVPEPAFSEYALAARRAGLRCLRQPLPLPAPLDPANRAASPAVPAAPAEAALLPPDAAIPPGAVVFVANPGNPGGGFLPPAALAQRMAARPDVLWCVDEAFAAYAGPLATASLLALWRAAGIPDNGLVVRSLTKFHALPGLRLGYLCGPPALVRACAEEIPAWNVNALALSAAVAVMADRSAFAARTRRENRERRDDLCRRLLALPGLTVYPSRANYVLFRLREAVPGLVRRLLHEYGMALRDCANYPGLEGGVWFRAAVRSPEEHERLCNALTALLPGAAAAPVPLRPRPTPALMLQGTSSDAGKSLLAAAFCRIFRQDGYDVCPFKAQNMSLNSGVTARGEEIGRAQILQAQAAGRDPDARMNPVLLKPHSDTGSQVILLGQPAGEESARHFLERKRELWPAVRRAYDSLAAESAIMVLEGAGSPAEINLKAGDIVNMRMARHAQARVLLVGDIDRGGVYASFLGTWETFSPAERRLLCGFLVNRFRGDASLLAPAHDWLRARTGRPVLGVIPHLSRLNLPDEDMAGFARREAERQRNAGADPACGDTEPPPLDIAVILPEHVSNYTDMDPLALEPDVRLRPVRSLAEWGTPDVVILPGSKSVVHDLAALRAAGLAEAICRHAAGDGWLLGICGGLQMLGTAIDDPDHVESPQDSTPGLGLIDVRTSFAARKTLLRVLRADSPLGLPASGYEIHHGRTICGPDADILFRRRELPAGQLADADCGYGRGRRWGTYLHGLFDDDAFRRAWLDHVRLSLGRPPAGRMLATYDTETALDRLAGVVRECCRLDVIYKELGLA</sequence>
<dbReference type="PANTHER" id="PTHR21343">
    <property type="entry name" value="DETHIOBIOTIN SYNTHETASE"/>
    <property type="match status" value="1"/>
</dbReference>
<dbReference type="CDD" id="cd00609">
    <property type="entry name" value="AAT_like"/>
    <property type="match status" value="1"/>
</dbReference>
<name>A0A9D2HJQ5_9BACT</name>
<dbReference type="Gene3D" id="3.40.640.10">
    <property type="entry name" value="Type I PLP-dependent aspartate aminotransferase-like (Major domain)"/>
    <property type="match status" value="1"/>
</dbReference>
<feature type="active site" description="Nucleophile" evidence="4">
    <location>
        <position position="725"/>
    </location>
</feature>
<organism evidence="8 9">
    <name type="scientific">Candidatus Desulfovibrio intestinavium</name>
    <dbReference type="NCBI Taxonomy" id="2838534"/>
    <lineage>
        <taxon>Bacteria</taxon>
        <taxon>Pseudomonadati</taxon>
        <taxon>Thermodesulfobacteriota</taxon>
        <taxon>Desulfovibrionia</taxon>
        <taxon>Desulfovibrionales</taxon>
        <taxon>Desulfovibrionaceae</taxon>
        <taxon>Desulfovibrio</taxon>
    </lineage>
</organism>
<dbReference type="InterPro" id="IPR011698">
    <property type="entry name" value="GATase_3"/>
</dbReference>
<dbReference type="CDD" id="cd01750">
    <property type="entry name" value="GATase1_CobQ"/>
    <property type="match status" value="1"/>
</dbReference>
<dbReference type="InterPro" id="IPR015424">
    <property type="entry name" value="PyrdxlP-dep_Trfase"/>
</dbReference>
<evidence type="ECO:0000259" key="5">
    <source>
        <dbReference type="Pfam" id="PF00155"/>
    </source>
</evidence>
<evidence type="ECO:0000259" key="7">
    <source>
        <dbReference type="Pfam" id="PF07685"/>
    </source>
</evidence>
<evidence type="ECO:0000256" key="4">
    <source>
        <dbReference type="HAMAP-Rule" id="MF_00028"/>
    </source>
</evidence>
<dbReference type="GO" id="GO:0015420">
    <property type="term" value="F:ABC-type vitamin B12 transporter activity"/>
    <property type="evidence" value="ECO:0007669"/>
    <property type="project" value="UniProtKB-UniRule"/>
</dbReference>
<evidence type="ECO:0000256" key="3">
    <source>
        <dbReference type="ARBA" id="ARBA00022962"/>
    </source>
</evidence>
<dbReference type="InterPro" id="IPR027417">
    <property type="entry name" value="P-loop_NTPase"/>
</dbReference>
<dbReference type="Pfam" id="PF01656">
    <property type="entry name" value="CbiA"/>
    <property type="match status" value="1"/>
</dbReference>
<dbReference type="PANTHER" id="PTHR21343:SF1">
    <property type="entry name" value="COBYRIC ACID SYNTHASE"/>
    <property type="match status" value="1"/>
</dbReference>
<gene>
    <name evidence="4" type="primary">cobQ</name>
    <name evidence="8" type="ORF">H9784_00265</name>
</gene>
<accession>A0A9D2HJQ5</accession>
<dbReference type="NCBIfam" id="TIGR00313">
    <property type="entry name" value="cobQ"/>
    <property type="match status" value="1"/>
</dbReference>
<dbReference type="InterPro" id="IPR015422">
    <property type="entry name" value="PyrdxlP-dep_Trfase_small"/>
</dbReference>
<feature type="domain" description="CobQ/CobB/MinD/ParA nucleotide binding" evidence="6">
    <location>
        <begin position="386"/>
        <end position="611"/>
    </location>
</feature>
<comment type="pathway">
    <text evidence="1 4">Cofactor biosynthesis; adenosylcobalamin biosynthesis.</text>
</comment>
<dbReference type="Pfam" id="PF07685">
    <property type="entry name" value="GATase_3"/>
    <property type="match status" value="1"/>
</dbReference>
<dbReference type="Gene3D" id="3.90.1150.10">
    <property type="entry name" value="Aspartate Aminotransferase, domain 1"/>
    <property type="match status" value="1"/>
</dbReference>
<feature type="domain" description="CobB/CobQ-like glutamine amidotransferase" evidence="7">
    <location>
        <begin position="646"/>
        <end position="835"/>
    </location>
</feature>
<dbReference type="InterPro" id="IPR047045">
    <property type="entry name" value="CobQ_N"/>
</dbReference>
<dbReference type="InterPro" id="IPR002586">
    <property type="entry name" value="CobQ/CobB/MinD/ParA_Nub-bd_dom"/>
</dbReference>
<dbReference type="Pfam" id="PF00155">
    <property type="entry name" value="Aminotran_1_2"/>
    <property type="match status" value="1"/>
</dbReference>
<dbReference type="InterPro" id="IPR029062">
    <property type="entry name" value="Class_I_gatase-like"/>
</dbReference>
<evidence type="ECO:0000259" key="6">
    <source>
        <dbReference type="Pfam" id="PF01656"/>
    </source>
</evidence>
<feature type="domain" description="Aminotransferase class I/classII large" evidence="5">
    <location>
        <begin position="11"/>
        <end position="363"/>
    </location>
</feature>
<dbReference type="InterPro" id="IPR004459">
    <property type="entry name" value="CobQ_synth"/>
</dbReference>
<evidence type="ECO:0000313" key="9">
    <source>
        <dbReference type="Proteomes" id="UP000823821"/>
    </source>
</evidence>
<dbReference type="EMBL" id="DWZD01000004">
    <property type="protein sequence ID" value="HJA77996.1"/>
    <property type="molecule type" value="Genomic_DNA"/>
</dbReference>
<reference evidence="8" key="2">
    <citation type="submission" date="2021-04" db="EMBL/GenBank/DDBJ databases">
        <authorList>
            <person name="Gilroy R."/>
        </authorList>
    </citation>
    <scope>NUCLEOTIDE SEQUENCE</scope>
    <source>
        <strain evidence="8">5032</strain>
    </source>
</reference>
<dbReference type="HAMAP" id="MF_00028">
    <property type="entry name" value="CobQ"/>
    <property type="match status" value="1"/>
</dbReference>
<dbReference type="InterPro" id="IPR004838">
    <property type="entry name" value="NHTrfase_class1_PyrdxlP-BS"/>
</dbReference>
<dbReference type="SUPFAM" id="SSF53383">
    <property type="entry name" value="PLP-dependent transferases"/>
    <property type="match status" value="1"/>
</dbReference>
<keyword evidence="3 4" id="KW-0315">Glutamine amidotransferase</keyword>